<keyword evidence="1" id="KW-0175">Coiled coil</keyword>
<evidence type="ECO:0000313" key="4">
    <source>
        <dbReference type="Proteomes" id="UP000632195"/>
    </source>
</evidence>
<dbReference type="EMBL" id="BMNY01000001">
    <property type="protein sequence ID" value="GGM69183.1"/>
    <property type="molecule type" value="Genomic_DNA"/>
</dbReference>
<keyword evidence="2" id="KW-0472">Membrane</keyword>
<dbReference type="Proteomes" id="UP000632195">
    <property type="component" value="Unassembled WGS sequence"/>
</dbReference>
<keyword evidence="2" id="KW-0812">Transmembrane</keyword>
<sequence>MKGSGRVGRPRAGEKGVPRSVISDREIEQFLKEHPEINASEIFRTGVRAIMPSLGLDSRIEKVQKEIDDLRADLASKEAVLNQLLREKEQREAMAFEQRLEADCHAFYLHSLIKEGRIKTILPLKPTREGILDLMVRNYGKDSVIVSGDSIRLNPLGEHVRSHVIDVRVFLRSRGIDVDRAYNIVIREDHFSEQLELSSHDEFSRAFKVTIGEWERFKADFLAGLLRDAPMEVLKDYKPQLWASIKESVKEKLRELYAGELGDLAVGIAGSSQFVGATTYPGYNFSSIQGIVDFLGNLENTQYGRAVYLIAGMLAIVFYISGISRRKARRK</sequence>
<evidence type="ECO:0000313" key="3">
    <source>
        <dbReference type="EMBL" id="GGM69183.1"/>
    </source>
</evidence>
<feature type="coiled-coil region" evidence="1">
    <location>
        <begin position="53"/>
        <end position="94"/>
    </location>
</feature>
<dbReference type="RefSeq" id="WP_188679884.1">
    <property type="nucleotide sequence ID" value="NZ_BMNY01000001.1"/>
</dbReference>
<gene>
    <name evidence="3" type="ORF">GCM10007108_04150</name>
</gene>
<keyword evidence="2" id="KW-1133">Transmembrane helix</keyword>
<feature type="transmembrane region" description="Helical" evidence="2">
    <location>
        <begin position="306"/>
        <end position="324"/>
    </location>
</feature>
<reference evidence="3" key="1">
    <citation type="journal article" date="2014" name="Int. J. Syst. Evol. Microbiol.">
        <title>Complete genome sequence of Corynebacterium casei LMG S-19264T (=DSM 44701T), isolated from a smear-ripened cheese.</title>
        <authorList>
            <consortium name="US DOE Joint Genome Institute (JGI-PGF)"/>
            <person name="Walter F."/>
            <person name="Albersmeier A."/>
            <person name="Kalinowski J."/>
            <person name="Ruckert C."/>
        </authorList>
    </citation>
    <scope>NUCLEOTIDE SEQUENCE</scope>
    <source>
        <strain evidence="3">JCM 13583</strain>
    </source>
</reference>
<protein>
    <submittedName>
        <fullName evidence="3">Uncharacterized protein</fullName>
    </submittedName>
</protein>
<reference evidence="3" key="2">
    <citation type="submission" date="2022-09" db="EMBL/GenBank/DDBJ databases">
        <authorList>
            <person name="Sun Q."/>
            <person name="Ohkuma M."/>
        </authorList>
    </citation>
    <scope>NUCLEOTIDE SEQUENCE</scope>
    <source>
        <strain evidence="3">JCM 13583</strain>
    </source>
</reference>
<organism evidence="3 4">
    <name type="scientific">Thermogymnomonas acidicola</name>
    <dbReference type="NCBI Taxonomy" id="399579"/>
    <lineage>
        <taxon>Archaea</taxon>
        <taxon>Methanobacteriati</taxon>
        <taxon>Thermoplasmatota</taxon>
        <taxon>Thermoplasmata</taxon>
        <taxon>Thermoplasmatales</taxon>
        <taxon>Thermogymnomonas</taxon>
    </lineage>
</organism>
<evidence type="ECO:0000256" key="2">
    <source>
        <dbReference type="SAM" id="Phobius"/>
    </source>
</evidence>
<name>A0AA37BQD9_9ARCH</name>
<dbReference type="AlphaFoldDB" id="A0AA37BQD9"/>
<keyword evidence="4" id="KW-1185">Reference proteome</keyword>
<accession>A0AA37BQD9</accession>
<proteinExistence type="predicted"/>
<evidence type="ECO:0000256" key="1">
    <source>
        <dbReference type="SAM" id="Coils"/>
    </source>
</evidence>
<comment type="caution">
    <text evidence="3">The sequence shown here is derived from an EMBL/GenBank/DDBJ whole genome shotgun (WGS) entry which is preliminary data.</text>
</comment>